<dbReference type="InterPro" id="IPR011518">
    <property type="entry name" value="Transposase_36"/>
</dbReference>
<dbReference type="Pfam" id="PF07592">
    <property type="entry name" value="DDE_Tnp_ISAZ013"/>
    <property type="match status" value="1"/>
</dbReference>
<sequence length="403" mass="45930">MVKKLTNASIVAVKKAIKLLTGTKRRQYAAQVTLEFLDGNTRKAERVFGLGRETVEKGLHELESGIVCVDNYSSRGNKKTETKNTQLREDILALVEPHSQTDPDFEAPFRYTRLTAKAVRKALIEEKGWLEDKLPSPNTVGNILNRMGYRLQKVQKSKPLKKIPQTDEIFANTTKANQEADETPGTIRISVDVKDKVKIGELSRRGKARSVDTVKAQDHDTEVLAKLVPVGIFEPVSGLSEIFFGTSLETSDLIADCLELWWQKNEKRLNDIKQLAINLDNGPHVQSHRSWFIKRLTEFSNQTGLELRLIYYPPYHSKYNPVERLWGILENHWNGALLDSVQTALEWAGTMTWNGIHPLVHLLTKVYQKGKKLTKKEMRAYEKKLKRAEKLPKWDVTILPQPG</sequence>
<dbReference type="EMBL" id="CAADEZ010000060">
    <property type="protein sequence ID" value="VFJ48471.1"/>
    <property type="molecule type" value="Genomic_DNA"/>
</dbReference>
<name>A0A450VTY5_9GAMM</name>
<evidence type="ECO:0000313" key="2">
    <source>
        <dbReference type="EMBL" id="VFJ48691.1"/>
    </source>
</evidence>
<proteinExistence type="predicted"/>
<reference evidence="3" key="1">
    <citation type="submission" date="2019-02" db="EMBL/GenBank/DDBJ databases">
        <authorList>
            <person name="Gruber-Vodicka R. H."/>
            <person name="Seah K. B. B."/>
        </authorList>
    </citation>
    <scope>NUCLEOTIDE SEQUENCE</scope>
    <source>
        <strain evidence="1">BECK_BZ163</strain>
        <strain evidence="3">BECK_BZ164</strain>
        <strain evidence="2">BECK_BZ165</strain>
    </source>
</reference>
<dbReference type="Gene3D" id="3.30.420.10">
    <property type="entry name" value="Ribonuclease H-like superfamily/Ribonuclease H"/>
    <property type="match status" value="1"/>
</dbReference>
<gene>
    <name evidence="1" type="ORF">BECKFM1743A_GA0114220_100604</name>
    <name evidence="3" type="ORF">BECKFM1743B_GA0114221_100614</name>
    <name evidence="2" type="ORF">BECKFM1743C_GA0114222_100628</name>
</gene>
<protein>
    <submittedName>
        <fullName evidence="3">Rhodopirellula transposase DDE domain-containing protein</fullName>
    </submittedName>
</protein>
<dbReference type="AlphaFoldDB" id="A0A450VTY5"/>
<dbReference type="GO" id="GO:0003676">
    <property type="term" value="F:nucleic acid binding"/>
    <property type="evidence" value="ECO:0007669"/>
    <property type="project" value="InterPro"/>
</dbReference>
<evidence type="ECO:0000313" key="3">
    <source>
        <dbReference type="EMBL" id="VFK08166.1"/>
    </source>
</evidence>
<evidence type="ECO:0000313" key="1">
    <source>
        <dbReference type="EMBL" id="VFJ48471.1"/>
    </source>
</evidence>
<dbReference type="EMBL" id="CAADFL010000061">
    <property type="protein sequence ID" value="VFK08166.1"/>
    <property type="molecule type" value="Genomic_DNA"/>
</dbReference>
<dbReference type="EMBL" id="CAADFA010000062">
    <property type="protein sequence ID" value="VFJ48691.1"/>
    <property type="molecule type" value="Genomic_DNA"/>
</dbReference>
<organism evidence="3">
    <name type="scientific">Candidatus Kentrum sp. FM</name>
    <dbReference type="NCBI Taxonomy" id="2126340"/>
    <lineage>
        <taxon>Bacteria</taxon>
        <taxon>Pseudomonadati</taxon>
        <taxon>Pseudomonadota</taxon>
        <taxon>Gammaproteobacteria</taxon>
        <taxon>Candidatus Kentrum</taxon>
    </lineage>
</organism>
<dbReference type="InterPro" id="IPR036397">
    <property type="entry name" value="RNaseH_sf"/>
</dbReference>
<accession>A0A450VTY5</accession>
<dbReference type="NCBIfam" id="NF033519">
    <property type="entry name" value="transpos_ISAzo13"/>
    <property type="match status" value="1"/>
</dbReference>